<comment type="caution">
    <text evidence="7">The sequence shown here is derived from an EMBL/GenBank/DDBJ whole genome shotgun (WGS) entry which is preliminary data.</text>
</comment>
<dbReference type="PANTHER" id="PTHR24351">
    <property type="entry name" value="RIBOSOMAL PROTEIN S6 KINASE"/>
    <property type="match status" value="1"/>
</dbReference>
<evidence type="ECO:0000259" key="6">
    <source>
        <dbReference type="PROSITE" id="PS50011"/>
    </source>
</evidence>
<proteinExistence type="predicted"/>
<feature type="domain" description="Protein kinase" evidence="6">
    <location>
        <begin position="1"/>
        <end position="89"/>
    </location>
</feature>
<evidence type="ECO:0000313" key="8">
    <source>
        <dbReference type="Proteomes" id="UP000265618"/>
    </source>
</evidence>
<protein>
    <recommendedName>
        <fullName evidence="6">Protein kinase domain-containing protein</fullName>
    </recommendedName>
</protein>
<dbReference type="OrthoDB" id="63267at2759"/>
<dbReference type="PROSITE" id="PS00108">
    <property type="entry name" value="PROTEIN_KINASE_ST"/>
    <property type="match status" value="1"/>
</dbReference>
<keyword evidence="5" id="KW-0067">ATP-binding</keyword>
<keyword evidence="4" id="KW-0418">Kinase</keyword>
<dbReference type="GO" id="GO:0005524">
    <property type="term" value="F:ATP binding"/>
    <property type="evidence" value="ECO:0007669"/>
    <property type="project" value="UniProtKB-KW"/>
</dbReference>
<dbReference type="AlphaFoldDB" id="A0A9K3GRD7"/>
<dbReference type="Proteomes" id="UP000265618">
    <property type="component" value="Unassembled WGS sequence"/>
</dbReference>
<dbReference type="EMBL" id="BDIP01009510">
    <property type="protein sequence ID" value="GIQ92353.1"/>
    <property type="molecule type" value="Genomic_DNA"/>
</dbReference>
<dbReference type="InterPro" id="IPR011009">
    <property type="entry name" value="Kinase-like_dom_sf"/>
</dbReference>
<keyword evidence="2" id="KW-0808">Transferase</keyword>
<dbReference type="Gene3D" id="1.10.510.10">
    <property type="entry name" value="Transferase(Phosphotransferase) domain 1"/>
    <property type="match status" value="1"/>
</dbReference>
<dbReference type="GO" id="GO:0004674">
    <property type="term" value="F:protein serine/threonine kinase activity"/>
    <property type="evidence" value="ECO:0007669"/>
    <property type="project" value="UniProtKB-KW"/>
</dbReference>
<dbReference type="PROSITE" id="PS50011">
    <property type="entry name" value="PROTEIN_KINASE_DOM"/>
    <property type="match status" value="1"/>
</dbReference>
<accession>A0A9K3GRD7</accession>
<evidence type="ECO:0000256" key="2">
    <source>
        <dbReference type="ARBA" id="ARBA00022679"/>
    </source>
</evidence>
<evidence type="ECO:0000256" key="5">
    <source>
        <dbReference type="ARBA" id="ARBA00022840"/>
    </source>
</evidence>
<keyword evidence="8" id="KW-1185">Reference proteome</keyword>
<reference evidence="7 8" key="1">
    <citation type="journal article" date="2018" name="PLoS ONE">
        <title>The draft genome of Kipferlia bialata reveals reductive genome evolution in fornicate parasites.</title>
        <authorList>
            <person name="Tanifuji G."/>
            <person name="Takabayashi S."/>
            <person name="Kume K."/>
            <person name="Takagi M."/>
            <person name="Nakayama T."/>
            <person name="Kamikawa R."/>
            <person name="Inagaki Y."/>
            <person name="Hashimoto T."/>
        </authorList>
    </citation>
    <scope>NUCLEOTIDE SEQUENCE [LARGE SCALE GENOMIC DNA]</scope>
    <source>
        <strain evidence="7">NY0173</strain>
    </source>
</reference>
<sequence>VARFYIAEIILAIEAMHDCDIVYRDVKPENVLLFSDGHVKITDFGLSKLGISSVGGAMQGSVASTFCGTPEYIAPEILIGIGHGKSVDM</sequence>
<dbReference type="InterPro" id="IPR000719">
    <property type="entry name" value="Prot_kinase_dom"/>
</dbReference>
<keyword evidence="1" id="KW-0723">Serine/threonine-protein kinase</keyword>
<name>A0A9K3GRD7_9EUKA</name>
<feature type="non-terminal residue" evidence="7">
    <location>
        <position position="89"/>
    </location>
</feature>
<evidence type="ECO:0000256" key="1">
    <source>
        <dbReference type="ARBA" id="ARBA00022527"/>
    </source>
</evidence>
<organism evidence="7 8">
    <name type="scientific">Kipferlia bialata</name>
    <dbReference type="NCBI Taxonomy" id="797122"/>
    <lineage>
        <taxon>Eukaryota</taxon>
        <taxon>Metamonada</taxon>
        <taxon>Carpediemonas-like organisms</taxon>
        <taxon>Kipferlia</taxon>
    </lineage>
</organism>
<dbReference type="InterPro" id="IPR008271">
    <property type="entry name" value="Ser/Thr_kinase_AS"/>
</dbReference>
<dbReference type="Pfam" id="PF00069">
    <property type="entry name" value="Pkinase"/>
    <property type="match status" value="1"/>
</dbReference>
<keyword evidence="3" id="KW-0547">Nucleotide-binding</keyword>
<evidence type="ECO:0000313" key="7">
    <source>
        <dbReference type="EMBL" id="GIQ92353.1"/>
    </source>
</evidence>
<gene>
    <name evidence="7" type="ORF">KIPB_016072</name>
</gene>
<dbReference type="SUPFAM" id="SSF56112">
    <property type="entry name" value="Protein kinase-like (PK-like)"/>
    <property type="match status" value="1"/>
</dbReference>
<evidence type="ECO:0000256" key="4">
    <source>
        <dbReference type="ARBA" id="ARBA00022777"/>
    </source>
</evidence>
<evidence type="ECO:0000256" key="3">
    <source>
        <dbReference type="ARBA" id="ARBA00022741"/>
    </source>
</evidence>